<sequence>MTKFLVLYKSERSAAEQLALSSADEQQAGVQAWMDWVGRVGHAIVDLGSPLVPVSPGAEPGVGGFSIMQADNAEALLELMRGHPHTEQGGTIECFEYLTTPSW</sequence>
<name>A0A3M2L8Z9_9NOCA</name>
<gene>
    <name evidence="1" type="ORF">EBN03_06685</name>
</gene>
<accession>A0A3M2L8Z9</accession>
<organism evidence="1 2">
    <name type="scientific">Nocardia stercoris</name>
    <dbReference type="NCBI Taxonomy" id="2483361"/>
    <lineage>
        <taxon>Bacteria</taxon>
        <taxon>Bacillati</taxon>
        <taxon>Actinomycetota</taxon>
        <taxon>Actinomycetes</taxon>
        <taxon>Mycobacteriales</taxon>
        <taxon>Nocardiaceae</taxon>
        <taxon>Nocardia</taxon>
    </lineage>
</organism>
<dbReference type="EMBL" id="RFFH01000002">
    <property type="protein sequence ID" value="RMI34111.1"/>
    <property type="molecule type" value="Genomic_DNA"/>
</dbReference>
<evidence type="ECO:0008006" key="3">
    <source>
        <dbReference type="Google" id="ProtNLM"/>
    </source>
</evidence>
<reference evidence="1 2" key="1">
    <citation type="submission" date="2018-10" db="EMBL/GenBank/DDBJ databases">
        <title>Isolation from cow dung.</title>
        <authorList>
            <person name="Ling L."/>
        </authorList>
    </citation>
    <scope>NUCLEOTIDE SEQUENCE [LARGE SCALE GENOMIC DNA]</scope>
    <source>
        <strain evidence="1 2">NEAU-LL90</strain>
    </source>
</reference>
<dbReference type="OrthoDB" id="5117987at2"/>
<comment type="caution">
    <text evidence="1">The sequence shown here is derived from an EMBL/GenBank/DDBJ whole genome shotgun (WGS) entry which is preliminary data.</text>
</comment>
<dbReference type="AlphaFoldDB" id="A0A3M2L8Z9"/>
<dbReference type="RefSeq" id="WP_122187036.1">
    <property type="nucleotide sequence ID" value="NZ_RFFH01000002.1"/>
</dbReference>
<keyword evidence="2" id="KW-1185">Reference proteome</keyword>
<evidence type="ECO:0000313" key="2">
    <source>
        <dbReference type="Proteomes" id="UP000279275"/>
    </source>
</evidence>
<evidence type="ECO:0000313" key="1">
    <source>
        <dbReference type="EMBL" id="RMI34111.1"/>
    </source>
</evidence>
<proteinExistence type="predicted"/>
<protein>
    <recommendedName>
        <fullName evidence="3">YCII-related domain-containing protein</fullName>
    </recommendedName>
</protein>
<dbReference type="Proteomes" id="UP000279275">
    <property type="component" value="Unassembled WGS sequence"/>
</dbReference>